<keyword evidence="2" id="KW-1185">Reference proteome</keyword>
<name>A0A8H6XTU4_9AGAR</name>
<organism evidence="1 2">
    <name type="scientific">Mycena sanguinolenta</name>
    <dbReference type="NCBI Taxonomy" id="230812"/>
    <lineage>
        <taxon>Eukaryota</taxon>
        <taxon>Fungi</taxon>
        <taxon>Dikarya</taxon>
        <taxon>Basidiomycota</taxon>
        <taxon>Agaricomycotina</taxon>
        <taxon>Agaricomycetes</taxon>
        <taxon>Agaricomycetidae</taxon>
        <taxon>Agaricales</taxon>
        <taxon>Marasmiineae</taxon>
        <taxon>Mycenaceae</taxon>
        <taxon>Mycena</taxon>
    </lineage>
</organism>
<comment type="caution">
    <text evidence="1">The sequence shown here is derived from an EMBL/GenBank/DDBJ whole genome shotgun (WGS) entry which is preliminary data.</text>
</comment>
<gene>
    <name evidence="1" type="ORF">MSAN_01799400</name>
</gene>
<proteinExistence type="predicted"/>
<evidence type="ECO:0000313" key="1">
    <source>
        <dbReference type="EMBL" id="KAF7346619.1"/>
    </source>
</evidence>
<evidence type="ECO:0000313" key="2">
    <source>
        <dbReference type="Proteomes" id="UP000623467"/>
    </source>
</evidence>
<dbReference type="AlphaFoldDB" id="A0A8H6XTU4"/>
<protein>
    <submittedName>
        <fullName evidence="1">Uncharacterized protein</fullName>
    </submittedName>
</protein>
<dbReference type="EMBL" id="JACAZH010000018">
    <property type="protein sequence ID" value="KAF7346619.1"/>
    <property type="molecule type" value="Genomic_DNA"/>
</dbReference>
<reference evidence="1" key="1">
    <citation type="submission" date="2020-05" db="EMBL/GenBank/DDBJ databases">
        <title>Mycena genomes resolve the evolution of fungal bioluminescence.</title>
        <authorList>
            <person name="Tsai I.J."/>
        </authorList>
    </citation>
    <scope>NUCLEOTIDE SEQUENCE</scope>
    <source>
        <strain evidence="1">160909Yilan</strain>
    </source>
</reference>
<dbReference type="Proteomes" id="UP000623467">
    <property type="component" value="Unassembled WGS sequence"/>
</dbReference>
<accession>A0A8H6XTU4</accession>
<sequence>MSLEGISVYTFVALGFKFGLSVLSGLPQLASKSHPGSVSLVGFEKRPTPSLLRYISSSSVGHVYPLGMFSEARPLEQTLMPLHPHTSPHAAPLPSTVRPMVLALLIVDQDAESLQDCFENPKIWPAACVRKLPWGAFTMGIGVVDAASQGRSAADA</sequence>